<dbReference type="Proteomes" id="UP001379235">
    <property type="component" value="Unassembled WGS sequence"/>
</dbReference>
<protein>
    <recommendedName>
        <fullName evidence="3">Adenylate cyclase</fullName>
    </recommendedName>
</protein>
<dbReference type="EMBL" id="JBBHJY010000002">
    <property type="protein sequence ID" value="MEJ6009616.1"/>
    <property type="molecule type" value="Genomic_DNA"/>
</dbReference>
<evidence type="ECO:0000313" key="1">
    <source>
        <dbReference type="EMBL" id="MEJ6009616.1"/>
    </source>
</evidence>
<sequence>MDQDRPTPEAMRAELAAVLASPAFARSPVLSRLLGYLVDESIAGRAERLKSYTVAVDGLGRESGHDPQLDTYSRVAMVRLRRALDTFYQTDPRASGQRLNIPLGSYKVVLENAAEGETAPGPELENALAARPLTILRRYRWPILMMLLACALFAGQWLYNRSLIEAATWQQTNFPNVLVRLASPAGASASPEEREIADSFREAIRPYEAIRLAHAMTGEVTYLVDLQVKPGQAGGRIVRIEVTSLKRNRVTYQAEVPVSAGQPDAASRLALGRAAYAIFGYSGQIESLESRNSVAANSPYDCWLRFSQQVRTDPMYDDPELSECTRRWHEHAPQRPVAVAIFAWSEMNAALAPLASGSTESKLRDTLKLLERARARYPESRHIALALARNYALLGYRESVHETVKGLRASAGSNPDLINLAGMFMILQNDLSGEALVDESIAFHPDPPARYFLGKFLVAMMRDDVGGAGKALDRVLVENRTSVWGQVFQAAYLARSGNVPAAKAAWKLAINQRPALGISPRIFIAASPASPEIEARLLAWLGPVIE</sequence>
<reference evidence="1 2" key="1">
    <citation type="submission" date="2024-03" db="EMBL/GenBank/DDBJ databases">
        <authorList>
            <person name="Jo J.-H."/>
        </authorList>
    </citation>
    <scope>NUCLEOTIDE SEQUENCE [LARGE SCALE GENOMIC DNA]</scope>
    <source>
        <strain evidence="1 2">AS3R-12</strain>
    </source>
</reference>
<dbReference type="RefSeq" id="WP_339965782.1">
    <property type="nucleotide sequence ID" value="NZ_JBBHJY010000002.1"/>
</dbReference>
<name>A0ABU8S6M7_9SPHN</name>
<organism evidence="1 2">
    <name type="scientific">Novosphingobium aquae</name>
    <dbReference type="NCBI Taxonomy" id="3133435"/>
    <lineage>
        <taxon>Bacteria</taxon>
        <taxon>Pseudomonadati</taxon>
        <taxon>Pseudomonadota</taxon>
        <taxon>Alphaproteobacteria</taxon>
        <taxon>Sphingomonadales</taxon>
        <taxon>Sphingomonadaceae</taxon>
        <taxon>Novosphingobium</taxon>
    </lineage>
</organism>
<gene>
    <name evidence="1" type="ORF">WG900_06765</name>
</gene>
<accession>A0ABU8S6M7</accession>
<evidence type="ECO:0008006" key="3">
    <source>
        <dbReference type="Google" id="ProtNLM"/>
    </source>
</evidence>
<keyword evidence="2" id="KW-1185">Reference proteome</keyword>
<proteinExistence type="predicted"/>
<evidence type="ECO:0000313" key="2">
    <source>
        <dbReference type="Proteomes" id="UP001379235"/>
    </source>
</evidence>
<comment type="caution">
    <text evidence="1">The sequence shown here is derived from an EMBL/GenBank/DDBJ whole genome shotgun (WGS) entry which is preliminary data.</text>
</comment>